<dbReference type="SUPFAM" id="SSF52540">
    <property type="entry name" value="P-loop containing nucleoside triphosphate hydrolases"/>
    <property type="match status" value="2"/>
</dbReference>
<evidence type="ECO:0000256" key="4">
    <source>
        <dbReference type="ARBA" id="ARBA00022806"/>
    </source>
</evidence>
<keyword evidence="2" id="KW-0547">Nucleotide-binding</keyword>
<dbReference type="InterPro" id="IPR014001">
    <property type="entry name" value="Helicase_ATP-bd"/>
</dbReference>
<keyword evidence="6" id="KW-0413">Isomerase</keyword>
<keyword evidence="4 12" id="KW-0347">Helicase</keyword>
<sequence length="562" mass="64061">MIFRRECPLIVQADRTVLLEVDHPSFQRVRDQLSGFAELVKSPDLLHTYRITPLSLWNAAAAGTEAEEIISFLEEESKFGLPASLKKEVEETMARYGLLKLEAADQGLILSVKDASLFQRLKELYPAEDRLVPLPGQRFRVPSRFRGLLKRELIRWGYPVEDAAGYTGGEVLDVRLRERTASEGKPFHLRTYQKQAVECFYRQGDATGGSGVLVLPCGAGKTVIGTAVMEKVGRATLILTPNTTSVRQWIRELLDKTHLTEDEVGEYTGKTKEVRPVTVATYQILTNRGRGKSSLNHMKLFEERDWGLVIYDEVHLLPAPVFRATADIQARRRLGLTATLVREDGREADVFSLIGPKKFEVSWSEMEERGWIAKAVCTEIRISMNDRQRREYERAAPKSKYRIAAENPEKLSILKEVLQRHREARVLVIGHYLSQLREAAARLNAPLITGEMAEGEREELYERFRRGKERVLVVSKVANFAVDLPDASVAIQLSGTFGSRQEEAQRLGRILRPKKEENEAYFYSIVSRDTLDQEYARNRQLFLMERGYRYAVADGETWGRSR</sequence>
<dbReference type="PROSITE" id="PS51194">
    <property type="entry name" value="HELICASE_CTER"/>
    <property type="match status" value="1"/>
</dbReference>
<dbReference type="Pfam" id="PF04851">
    <property type="entry name" value="ResIII"/>
    <property type="match status" value="1"/>
</dbReference>
<dbReference type="SMART" id="SM00487">
    <property type="entry name" value="DEXDc"/>
    <property type="match status" value="1"/>
</dbReference>
<dbReference type="InterPro" id="IPR032830">
    <property type="entry name" value="XPB/Ssl2_N"/>
</dbReference>
<dbReference type="PANTHER" id="PTHR11274:SF0">
    <property type="entry name" value="GENERAL TRANSCRIPTION AND DNA REPAIR FACTOR IIH HELICASE SUBUNIT XPB"/>
    <property type="match status" value="1"/>
</dbReference>
<dbReference type="Pfam" id="PF13625">
    <property type="entry name" value="Helicase_C_3"/>
    <property type="match status" value="1"/>
</dbReference>
<dbReference type="PROSITE" id="PS51192">
    <property type="entry name" value="HELICASE_ATP_BIND_1"/>
    <property type="match status" value="1"/>
</dbReference>
<evidence type="ECO:0000259" key="10">
    <source>
        <dbReference type="PROSITE" id="PS51192"/>
    </source>
</evidence>
<dbReference type="NCBIfam" id="NF045503">
    <property type="entry name" value="repair_heli_XPB"/>
    <property type="match status" value="1"/>
</dbReference>
<feature type="domain" description="Helicase C-terminal" evidence="11">
    <location>
        <begin position="410"/>
        <end position="562"/>
    </location>
</feature>
<dbReference type="InterPro" id="IPR001650">
    <property type="entry name" value="Helicase_C-like"/>
</dbReference>
<keyword evidence="13" id="KW-1185">Reference proteome</keyword>
<evidence type="ECO:0000256" key="8">
    <source>
        <dbReference type="ARBA" id="ARBA00034808"/>
    </source>
</evidence>
<evidence type="ECO:0000313" key="13">
    <source>
        <dbReference type="Proteomes" id="UP000617979"/>
    </source>
</evidence>
<dbReference type="PANTHER" id="PTHR11274">
    <property type="entry name" value="RAD25/XP-B DNA REPAIR HELICASE"/>
    <property type="match status" value="1"/>
</dbReference>
<dbReference type="InterPro" id="IPR027417">
    <property type="entry name" value="P-loop_NTPase"/>
</dbReference>
<evidence type="ECO:0000256" key="1">
    <source>
        <dbReference type="ARBA" id="ARBA00006637"/>
    </source>
</evidence>
<evidence type="ECO:0000259" key="11">
    <source>
        <dbReference type="PROSITE" id="PS51194"/>
    </source>
</evidence>
<gene>
    <name evidence="12" type="ORF">GCM10007416_24290</name>
</gene>
<evidence type="ECO:0000313" key="12">
    <source>
        <dbReference type="EMBL" id="GGA50264.1"/>
    </source>
</evidence>
<dbReference type="Gene3D" id="3.40.50.300">
    <property type="entry name" value="P-loop containing nucleotide triphosphate hydrolases"/>
    <property type="match status" value="2"/>
</dbReference>
<evidence type="ECO:0000256" key="5">
    <source>
        <dbReference type="ARBA" id="ARBA00022840"/>
    </source>
</evidence>
<evidence type="ECO:0000256" key="2">
    <source>
        <dbReference type="ARBA" id="ARBA00022741"/>
    </source>
</evidence>
<comment type="catalytic activity">
    <reaction evidence="7">
        <text>Couples ATP hydrolysis with the unwinding of duplex DNA by translocating in the 3'-5' direction.</text>
        <dbReference type="EC" id="5.6.2.4"/>
    </reaction>
</comment>
<dbReference type="GO" id="GO:0004386">
    <property type="term" value="F:helicase activity"/>
    <property type="evidence" value="ECO:0007669"/>
    <property type="project" value="UniProtKB-KW"/>
</dbReference>
<dbReference type="Proteomes" id="UP000617979">
    <property type="component" value="Unassembled WGS sequence"/>
</dbReference>
<comment type="similarity">
    <text evidence="1">Belongs to the helicase family. RAD25/XPB subfamily.</text>
</comment>
<proteinExistence type="inferred from homology"/>
<evidence type="ECO:0000256" key="7">
    <source>
        <dbReference type="ARBA" id="ARBA00034617"/>
    </source>
</evidence>
<comment type="catalytic activity">
    <reaction evidence="9">
        <text>ATP + H2O = ADP + phosphate + H(+)</text>
        <dbReference type="Rhea" id="RHEA:13065"/>
        <dbReference type="ChEBI" id="CHEBI:15377"/>
        <dbReference type="ChEBI" id="CHEBI:15378"/>
        <dbReference type="ChEBI" id="CHEBI:30616"/>
        <dbReference type="ChEBI" id="CHEBI:43474"/>
        <dbReference type="ChEBI" id="CHEBI:456216"/>
        <dbReference type="EC" id="5.6.2.4"/>
    </reaction>
</comment>
<evidence type="ECO:0000256" key="9">
    <source>
        <dbReference type="ARBA" id="ARBA00048988"/>
    </source>
</evidence>
<dbReference type="EMBL" id="BMEX01000008">
    <property type="protein sequence ID" value="GGA50264.1"/>
    <property type="molecule type" value="Genomic_DNA"/>
</dbReference>
<organism evidence="12 13">
    <name type="scientific">Kroppenstedtia guangzhouensis</name>
    <dbReference type="NCBI Taxonomy" id="1274356"/>
    <lineage>
        <taxon>Bacteria</taxon>
        <taxon>Bacillati</taxon>
        <taxon>Bacillota</taxon>
        <taxon>Bacilli</taxon>
        <taxon>Bacillales</taxon>
        <taxon>Thermoactinomycetaceae</taxon>
        <taxon>Kroppenstedtia</taxon>
    </lineage>
</organism>
<dbReference type="InterPro" id="IPR006935">
    <property type="entry name" value="Helicase/UvrB_N"/>
</dbReference>
<dbReference type="RefSeq" id="WP_188432787.1">
    <property type="nucleotide sequence ID" value="NZ_BMEX01000008.1"/>
</dbReference>
<accession>A0ABQ1GTU5</accession>
<comment type="caution">
    <text evidence="12">The sequence shown here is derived from an EMBL/GenBank/DDBJ whole genome shotgun (WGS) entry which is preliminary data.</text>
</comment>
<keyword evidence="3" id="KW-0378">Hydrolase</keyword>
<dbReference type="Pfam" id="PF16203">
    <property type="entry name" value="ERCC3_RAD25_C"/>
    <property type="match status" value="1"/>
</dbReference>
<dbReference type="PRINTS" id="PR00851">
    <property type="entry name" value="XRODRMPGMNTB"/>
</dbReference>
<evidence type="ECO:0000256" key="3">
    <source>
        <dbReference type="ARBA" id="ARBA00022801"/>
    </source>
</evidence>
<dbReference type="InterPro" id="IPR032438">
    <property type="entry name" value="ERCC3_RAD25_C"/>
</dbReference>
<dbReference type="InterPro" id="IPR050615">
    <property type="entry name" value="ATP-dep_DNA_Helicase"/>
</dbReference>
<dbReference type="SMART" id="SM00490">
    <property type="entry name" value="HELICc"/>
    <property type="match status" value="1"/>
</dbReference>
<reference evidence="13" key="1">
    <citation type="journal article" date="2019" name="Int. J. Syst. Evol. Microbiol.">
        <title>The Global Catalogue of Microorganisms (GCM) 10K type strain sequencing project: providing services to taxonomists for standard genome sequencing and annotation.</title>
        <authorList>
            <consortium name="The Broad Institute Genomics Platform"/>
            <consortium name="The Broad Institute Genome Sequencing Center for Infectious Disease"/>
            <person name="Wu L."/>
            <person name="Ma J."/>
        </authorList>
    </citation>
    <scope>NUCLEOTIDE SEQUENCE [LARGE SCALE GENOMIC DNA]</scope>
    <source>
        <strain evidence="13">CGMCC 1.12404</strain>
    </source>
</reference>
<feature type="domain" description="Helicase ATP-binding" evidence="10">
    <location>
        <begin position="202"/>
        <end position="358"/>
    </location>
</feature>
<evidence type="ECO:0000256" key="6">
    <source>
        <dbReference type="ARBA" id="ARBA00023235"/>
    </source>
</evidence>
<protein>
    <recommendedName>
        <fullName evidence="8">DNA 3'-5' helicase</fullName>
        <ecNumber evidence="8">5.6.2.4</ecNumber>
    </recommendedName>
</protein>
<dbReference type="CDD" id="cd18789">
    <property type="entry name" value="SF2_C_XPB"/>
    <property type="match status" value="1"/>
</dbReference>
<dbReference type="EC" id="5.6.2.4" evidence="8"/>
<keyword evidence="5" id="KW-0067">ATP-binding</keyword>
<name>A0ABQ1GTU5_9BACL</name>